<evidence type="ECO:0000313" key="4">
    <source>
        <dbReference type="EMBL" id="KAH7322920.1"/>
    </source>
</evidence>
<feature type="signal peptide" evidence="1">
    <location>
        <begin position="1"/>
        <end position="18"/>
    </location>
</feature>
<feature type="domain" description="Beta-lactamase-like ARB-00930-like C-terminal" evidence="3">
    <location>
        <begin position="438"/>
        <end position="574"/>
    </location>
</feature>
<dbReference type="Pfam" id="PF00144">
    <property type="entry name" value="Beta-lactamase"/>
    <property type="match status" value="1"/>
</dbReference>
<dbReference type="InterPro" id="IPR012338">
    <property type="entry name" value="Beta-lactam/transpept-like"/>
</dbReference>
<feature type="domain" description="Beta-lactamase-related" evidence="2">
    <location>
        <begin position="100"/>
        <end position="411"/>
    </location>
</feature>
<evidence type="ECO:0000259" key="3">
    <source>
        <dbReference type="Pfam" id="PF26335"/>
    </source>
</evidence>
<proteinExistence type="predicted"/>
<dbReference type="PANTHER" id="PTHR22935:SF97">
    <property type="entry name" value="BETA-LACTAMASE-RELATED DOMAIN-CONTAINING PROTEIN"/>
    <property type="match status" value="1"/>
</dbReference>
<gene>
    <name evidence="4" type="ORF">B0I35DRAFT_426737</name>
</gene>
<accession>A0A8K0SWH8</accession>
<evidence type="ECO:0000259" key="2">
    <source>
        <dbReference type="Pfam" id="PF00144"/>
    </source>
</evidence>
<dbReference type="Gene3D" id="3.40.710.10">
    <property type="entry name" value="DD-peptidase/beta-lactamase superfamily"/>
    <property type="match status" value="1"/>
</dbReference>
<keyword evidence="1" id="KW-0732">Signal</keyword>
<dbReference type="InterPro" id="IPR001466">
    <property type="entry name" value="Beta-lactam-related"/>
</dbReference>
<dbReference type="OrthoDB" id="10250282at2759"/>
<protein>
    <submittedName>
        <fullName evidence="4">Beta-lactamase/transpeptidase-like protein</fullName>
    </submittedName>
</protein>
<dbReference type="Proteomes" id="UP000813444">
    <property type="component" value="Unassembled WGS sequence"/>
</dbReference>
<dbReference type="InterPro" id="IPR051478">
    <property type="entry name" value="Beta-lactamase-like_AB/R"/>
</dbReference>
<evidence type="ECO:0000313" key="5">
    <source>
        <dbReference type="Proteomes" id="UP000813444"/>
    </source>
</evidence>
<dbReference type="InterPro" id="IPR058664">
    <property type="entry name" value="ARB_00930-like_C"/>
</dbReference>
<dbReference type="Pfam" id="PF26335">
    <property type="entry name" value="ARB_00930_C"/>
    <property type="match status" value="1"/>
</dbReference>
<reference evidence="4" key="1">
    <citation type="journal article" date="2021" name="Nat. Commun.">
        <title>Genetic determinants of endophytism in the Arabidopsis root mycobiome.</title>
        <authorList>
            <person name="Mesny F."/>
            <person name="Miyauchi S."/>
            <person name="Thiergart T."/>
            <person name="Pickel B."/>
            <person name="Atanasova L."/>
            <person name="Karlsson M."/>
            <person name="Huettel B."/>
            <person name="Barry K.W."/>
            <person name="Haridas S."/>
            <person name="Chen C."/>
            <person name="Bauer D."/>
            <person name="Andreopoulos W."/>
            <person name="Pangilinan J."/>
            <person name="LaButti K."/>
            <person name="Riley R."/>
            <person name="Lipzen A."/>
            <person name="Clum A."/>
            <person name="Drula E."/>
            <person name="Henrissat B."/>
            <person name="Kohler A."/>
            <person name="Grigoriev I.V."/>
            <person name="Martin F.M."/>
            <person name="Hacquard S."/>
        </authorList>
    </citation>
    <scope>NUCLEOTIDE SEQUENCE</scope>
    <source>
        <strain evidence="4">MPI-CAGE-CH-0235</strain>
    </source>
</reference>
<sequence>MRLVTLLPLSLLCSPALADVLGPRYPYPTDISSNSSRVLHSWRDLTAALDAQLAPNSTSELRNVTFSVGIFSLHDPNAAFNPAVQYHYTAPEVANSQYGIRRVNGDAVYRLASITKLITMYAGLLSLDSADWERPLTDFFPQLAEGSTSAGIAQSVQWDKITVMTLASHLGGVPRDAFGASENDIALVAKDPTALGLPPLSPDDPQARAVCNVLEDAACVFELDNYIAGLAPRPPTFLPWTSPGYSNNAYILLGQIFQSITGKEMEELYRDSIFGPLGMSTTTSVVPPESFFPHCVIPGDDLVSFASDLPILRSSGGVLSTLHDLSKMGMAILNNTLLSREETSRWMKPHTHTDRFQVSIGAPWEIFRHQDAATGIVVDMYCKSGDSGVASTWTCLLPDFEVGFNVLGASTSANRTALIGEVADGVVDAIVPSLLHQAALETQARFAGVYESTVEGLNSSLTLAVNTTYGAPPGMTIVSFISNSTSVTELVSPRLVPSIASPRTNQQAFRSINAVDIPSRQLGRLSDLSLLGWVSPGVVTYGNLDIDLFVFELDPAGRATAVNLPGFRASLVRVG</sequence>
<feature type="chain" id="PRO_5035480240" evidence="1">
    <location>
        <begin position="19"/>
        <end position="575"/>
    </location>
</feature>
<organism evidence="4 5">
    <name type="scientific">Stachybotrys elegans</name>
    <dbReference type="NCBI Taxonomy" id="80388"/>
    <lineage>
        <taxon>Eukaryota</taxon>
        <taxon>Fungi</taxon>
        <taxon>Dikarya</taxon>
        <taxon>Ascomycota</taxon>
        <taxon>Pezizomycotina</taxon>
        <taxon>Sordariomycetes</taxon>
        <taxon>Hypocreomycetidae</taxon>
        <taxon>Hypocreales</taxon>
        <taxon>Stachybotryaceae</taxon>
        <taxon>Stachybotrys</taxon>
    </lineage>
</organism>
<dbReference type="EMBL" id="JAGPNK010000004">
    <property type="protein sequence ID" value="KAH7322920.1"/>
    <property type="molecule type" value="Genomic_DNA"/>
</dbReference>
<comment type="caution">
    <text evidence="4">The sequence shown here is derived from an EMBL/GenBank/DDBJ whole genome shotgun (WGS) entry which is preliminary data.</text>
</comment>
<keyword evidence="5" id="KW-1185">Reference proteome</keyword>
<name>A0A8K0SWH8_9HYPO</name>
<dbReference type="AlphaFoldDB" id="A0A8K0SWH8"/>
<dbReference type="SUPFAM" id="SSF56601">
    <property type="entry name" value="beta-lactamase/transpeptidase-like"/>
    <property type="match status" value="1"/>
</dbReference>
<evidence type="ECO:0000256" key="1">
    <source>
        <dbReference type="SAM" id="SignalP"/>
    </source>
</evidence>
<dbReference type="PANTHER" id="PTHR22935">
    <property type="entry name" value="PENICILLIN-BINDING PROTEIN"/>
    <property type="match status" value="1"/>
</dbReference>